<dbReference type="InterPro" id="IPR002545">
    <property type="entry name" value="CheW-lke_dom"/>
</dbReference>
<name>A0A6B3N6V6_9CYAN</name>
<dbReference type="Pfam" id="PF01584">
    <property type="entry name" value="CheW"/>
    <property type="match status" value="1"/>
</dbReference>
<feature type="domain" description="CheW-like" evidence="1">
    <location>
        <begin position="11"/>
        <end position="161"/>
    </location>
</feature>
<evidence type="ECO:0000313" key="2">
    <source>
        <dbReference type="EMBL" id="NER26545.1"/>
    </source>
</evidence>
<protein>
    <submittedName>
        <fullName evidence="2">Chemotaxis protein CheW</fullName>
    </submittedName>
</protein>
<reference evidence="2" key="1">
    <citation type="submission" date="2019-11" db="EMBL/GenBank/DDBJ databases">
        <title>Genomic insights into an expanded diversity of filamentous marine cyanobacteria reveals the extraordinary biosynthetic potential of Moorea and Okeania.</title>
        <authorList>
            <person name="Ferreira Leao T."/>
            <person name="Wang M."/>
            <person name="Moss N."/>
            <person name="Da Silva R."/>
            <person name="Sanders J."/>
            <person name="Nurk S."/>
            <person name="Gurevich A."/>
            <person name="Humphrey G."/>
            <person name="Reher R."/>
            <person name="Zhu Q."/>
            <person name="Belda-Ferre P."/>
            <person name="Glukhov E."/>
            <person name="Rex R."/>
            <person name="Dorrestein P.C."/>
            <person name="Knight R."/>
            <person name="Pevzner P."/>
            <person name="Gerwick W.H."/>
            <person name="Gerwick L."/>
        </authorList>
    </citation>
    <scope>NUCLEOTIDE SEQUENCE</scope>
    <source>
        <strain evidence="2">SIO1C4</strain>
    </source>
</reference>
<dbReference type="SUPFAM" id="SSF50341">
    <property type="entry name" value="CheW-like"/>
    <property type="match status" value="1"/>
</dbReference>
<dbReference type="PANTHER" id="PTHR22617">
    <property type="entry name" value="CHEMOTAXIS SENSOR HISTIDINE KINASE-RELATED"/>
    <property type="match status" value="1"/>
</dbReference>
<dbReference type="InterPro" id="IPR039315">
    <property type="entry name" value="CheW"/>
</dbReference>
<dbReference type="InterPro" id="IPR036061">
    <property type="entry name" value="CheW-like_dom_sf"/>
</dbReference>
<dbReference type="GO" id="GO:0006935">
    <property type="term" value="P:chemotaxis"/>
    <property type="evidence" value="ECO:0007669"/>
    <property type="project" value="InterPro"/>
</dbReference>
<organism evidence="2">
    <name type="scientific">Symploca sp. SIO1C4</name>
    <dbReference type="NCBI Taxonomy" id="2607765"/>
    <lineage>
        <taxon>Bacteria</taxon>
        <taxon>Bacillati</taxon>
        <taxon>Cyanobacteriota</taxon>
        <taxon>Cyanophyceae</taxon>
        <taxon>Coleofasciculales</taxon>
        <taxon>Coleofasciculaceae</taxon>
        <taxon>Symploca</taxon>
    </lineage>
</organism>
<dbReference type="EMBL" id="JAAHFQ010000035">
    <property type="protein sequence ID" value="NER26545.1"/>
    <property type="molecule type" value="Genomic_DNA"/>
</dbReference>
<proteinExistence type="predicted"/>
<dbReference type="Gene3D" id="2.40.50.180">
    <property type="entry name" value="CheA-289, Domain 4"/>
    <property type="match status" value="1"/>
</dbReference>
<dbReference type="PROSITE" id="PS50851">
    <property type="entry name" value="CHEW"/>
    <property type="match status" value="1"/>
</dbReference>
<accession>A0A6B3N6V6</accession>
<dbReference type="GO" id="GO:0005829">
    <property type="term" value="C:cytosol"/>
    <property type="evidence" value="ECO:0007669"/>
    <property type="project" value="TreeGrafter"/>
</dbReference>
<sequence length="164" mass="18610">MQINPDPPQPIQQYLSFHLTLEHQAMLPTRQLSEVFNLDSTQIVPITDMLAAVMGICNHRGEALWLVDLAYLLGLTPLFAQNWRNLNPIKIIVIRECNKLLGLAVYQVDQLSLYNLRTFQSMPVNDYPQSMAFCLQGYNLTPDGKTTIVLDGKAIFDFLSQLQS</sequence>
<dbReference type="SMART" id="SM00260">
    <property type="entry name" value="CheW"/>
    <property type="match status" value="1"/>
</dbReference>
<comment type="caution">
    <text evidence="2">The sequence shown here is derived from an EMBL/GenBank/DDBJ whole genome shotgun (WGS) entry which is preliminary data.</text>
</comment>
<gene>
    <name evidence="2" type="ORF">F6J89_02670</name>
</gene>
<evidence type="ECO:0000259" key="1">
    <source>
        <dbReference type="PROSITE" id="PS50851"/>
    </source>
</evidence>
<dbReference type="PANTHER" id="PTHR22617:SF23">
    <property type="entry name" value="CHEMOTAXIS PROTEIN CHEW"/>
    <property type="match status" value="1"/>
</dbReference>
<dbReference type="AlphaFoldDB" id="A0A6B3N6V6"/>
<dbReference type="GO" id="GO:0007165">
    <property type="term" value="P:signal transduction"/>
    <property type="evidence" value="ECO:0007669"/>
    <property type="project" value="InterPro"/>
</dbReference>